<dbReference type="Pfam" id="PF00400">
    <property type="entry name" value="WD40"/>
    <property type="match status" value="5"/>
</dbReference>
<evidence type="ECO:0000313" key="4">
    <source>
        <dbReference type="EMBL" id="RWS12758.1"/>
    </source>
</evidence>
<dbReference type="InterPro" id="IPR020472">
    <property type="entry name" value="WD40_PAC1"/>
</dbReference>
<comment type="caution">
    <text evidence="5">The sequence shown here is derived from an EMBL/GenBank/DDBJ whole genome shotgun (WGS) entry which is preliminary data.</text>
</comment>
<evidence type="ECO:0000256" key="1">
    <source>
        <dbReference type="ARBA" id="ARBA00022574"/>
    </source>
</evidence>
<evidence type="ECO:0000313" key="7">
    <source>
        <dbReference type="Proteomes" id="UP000285301"/>
    </source>
</evidence>
<evidence type="ECO:0000256" key="3">
    <source>
        <dbReference type="PROSITE-ProRule" id="PRU00221"/>
    </source>
</evidence>
<dbReference type="EMBL" id="NCKU01000168">
    <property type="protein sequence ID" value="RWS16781.1"/>
    <property type="molecule type" value="Genomic_DNA"/>
</dbReference>
<dbReference type="STRING" id="1965070.A0A3S3SAN6"/>
<feature type="repeat" description="WD" evidence="3">
    <location>
        <begin position="21"/>
        <end position="53"/>
    </location>
</feature>
<keyword evidence="7" id="KW-1185">Reference proteome</keyword>
<gene>
    <name evidence="6" type="ORF">B4U79_12891</name>
    <name evidence="5" type="ORF">B4U79_13533</name>
    <name evidence="4" type="ORF">B4U79_14401</name>
</gene>
<dbReference type="Proteomes" id="UP000285301">
    <property type="component" value="Unassembled WGS sequence"/>
</dbReference>
<dbReference type="CDD" id="cd00200">
    <property type="entry name" value="WD40"/>
    <property type="match status" value="1"/>
</dbReference>
<dbReference type="InterPro" id="IPR001680">
    <property type="entry name" value="WD40_rpt"/>
</dbReference>
<feature type="repeat" description="WD" evidence="3">
    <location>
        <begin position="189"/>
        <end position="231"/>
    </location>
</feature>
<dbReference type="InterPro" id="IPR036322">
    <property type="entry name" value="WD40_repeat_dom_sf"/>
</dbReference>
<dbReference type="InterPro" id="IPR015943">
    <property type="entry name" value="WD40/YVTN_repeat-like_dom_sf"/>
</dbReference>
<evidence type="ECO:0000256" key="2">
    <source>
        <dbReference type="ARBA" id="ARBA00022737"/>
    </source>
</evidence>
<dbReference type="EMBL" id="NCKU01001213">
    <property type="protein sequence ID" value="RWS12758.1"/>
    <property type="molecule type" value="Genomic_DNA"/>
</dbReference>
<dbReference type="PANTHER" id="PTHR19848:SF8">
    <property type="entry name" value="F-BOX AND WD REPEAT DOMAIN CONTAINING 7"/>
    <property type="match status" value="1"/>
</dbReference>
<dbReference type="SUPFAM" id="SSF50978">
    <property type="entry name" value="WD40 repeat-like"/>
    <property type="match status" value="1"/>
</dbReference>
<dbReference type="AlphaFoldDB" id="A0A3S3SAN6"/>
<dbReference type="SMART" id="SM00320">
    <property type="entry name" value="WD40"/>
    <property type="match status" value="7"/>
</dbReference>
<dbReference type="PRINTS" id="PR00320">
    <property type="entry name" value="GPROTEINBRPT"/>
</dbReference>
<reference evidence="5" key="2">
    <citation type="submission" date="2018-11" db="EMBL/GenBank/DDBJ databases">
        <title>Trombidioid mite genomics.</title>
        <authorList>
            <person name="Dong X."/>
        </authorList>
    </citation>
    <scope>NUCLEOTIDE SEQUENCE</scope>
    <source>
        <strain evidence="5">UoL-WK</strain>
    </source>
</reference>
<dbReference type="PROSITE" id="PS50082">
    <property type="entry name" value="WD_REPEATS_2"/>
    <property type="match status" value="5"/>
</dbReference>
<keyword evidence="2" id="KW-0677">Repeat</keyword>
<dbReference type="OrthoDB" id="674604at2759"/>
<dbReference type="EMBL" id="NCKU01001206">
    <property type="protein sequence ID" value="RWS12791.1"/>
    <property type="molecule type" value="Genomic_DNA"/>
</dbReference>
<name>A0A3S3SAN6_9ACAR</name>
<evidence type="ECO:0000313" key="6">
    <source>
        <dbReference type="EMBL" id="RWS16781.1"/>
    </source>
</evidence>
<dbReference type="Gene3D" id="2.130.10.10">
    <property type="entry name" value="YVTN repeat-like/Quinoprotein amine dehydrogenase"/>
    <property type="match status" value="2"/>
</dbReference>
<proteinExistence type="predicted"/>
<dbReference type="PANTHER" id="PTHR19848">
    <property type="entry name" value="WD40 REPEAT PROTEIN"/>
    <property type="match status" value="1"/>
</dbReference>
<reference evidence="5 7" key="1">
    <citation type="journal article" date="2018" name="Gigascience">
        <title>Genomes of trombidid mites reveal novel predicted allergens and laterally-transferred genes associated with secondary metabolism.</title>
        <authorList>
            <person name="Dong X."/>
            <person name="Chaisiri K."/>
            <person name="Xia D."/>
            <person name="Armstrong S.D."/>
            <person name="Fang Y."/>
            <person name="Donnelly M.J."/>
            <person name="Kadowaki T."/>
            <person name="McGarry J.W."/>
            <person name="Darby A.C."/>
            <person name="Makepeace B.L."/>
        </authorList>
    </citation>
    <scope>NUCLEOTIDE SEQUENCE [LARGE SCALE GENOMIC DNA]</scope>
    <source>
        <strain evidence="5">UoL-WK</strain>
    </source>
</reference>
<keyword evidence="1 3" id="KW-0853">WD repeat</keyword>
<feature type="repeat" description="WD" evidence="3">
    <location>
        <begin position="165"/>
        <end position="188"/>
    </location>
</feature>
<accession>A0A3S3SAN6</accession>
<evidence type="ECO:0000313" key="5">
    <source>
        <dbReference type="EMBL" id="RWS12791.1"/>
    </source>
</evidence>
<feature type="repeat" description="WD" evidence="3">
    <location>
        <begin position="232"/>
        <end position="271"/>
    </location>
</feature>
<organism evidence="5 7">
    <name type="scientific">Dinothrombium tinctorium</name>
    <dbReference type="NCBI Taxonomy" id="1965070"/>
    <lineage>
        <taxon>Eukaryota</taxon>
        <taxon>Metazoa</taxon>
        <taxon>Ecdysozoa</taxon>
        <taxon>Arthropoda</taxon>
        <taxon>Chelicerata</taxon>
        <taxon>Arachnida</taxon>
        <taxon>Acari</taxon>
        <taxon>Acariformes</taxon>
        <taxon>Trombidiformes</taxon>
        <taxon>Prostigmata</taxon>
        <taxon>Anystina</taxon>
        <taxon>Parasitengona</taxon>
        <taxon>Trombidioidea</taxon>
        <taxon>Trombidiidae</taxon>
        <taxon>Dinothrombium</taxon>
    </lineage>
</organism>
<feature type="repeat" description="WD" evidence="3">
    <location>
        <begin position="65"/>
        <end position="104"/>
    </location>
</feature>
<sequence length="400" mass="44092">MGCAPVKGIAVKKAEFLIEELRVHESGVTCLAISEDKSLLVTGTESGIAIMWSAFSQTAESLGKLVGHTGAITCCVVHERFVITGSMDSTIRKWSIESGMCLFTYRGHTSSYDKTAKAWTLQEQEMNEPTACLRTFKGHSKSVYPIVFVPFDKSLSRGKISERDLIITGSADFSIKIWSFAHSECLKTLLGHTAPIHSLELEPMNKKHIFSTGADGIIICWDFITGENLRELKAHVGAVLCTAVHKRMLYSGSSDRTVRAWVMEFGECTRVYVGNSAAVSSLQYYNGLVCVGLCDGIAHLFDAKSGTLKRTFEGHSESITGLQVSEKRTNQLNKKNKYSQVVPGKMFTTCASGKMCVWDISGLKEETVFGSKLAKEGETVDEDCEAVKEAIRVIDYFLRR</sequence>
<protein>
    <submittedName>
        <fullName evidence="5">WD repeat-containing protein 86-like protein</fullName>
    </submittedName>
</protein>